<organism evidence="2 3">
    <name type="scientific">Streptomyces sulfonofaciens</name>
    <dbReference type="NCBI Taxonomy" id="68272"/>
    <lineage>
        <taxon>Bacteria</taxon>
        <taxon>Bacillati</taxon>
        <taxon>Actinomycetota</taxon>
        <taxon>Actinomycetes</taxon>
        <taxon>Kitasatosporales</taxon>
        <taxon>Streptomycetaceae</taxon>
        <taxon>Streptomyces</taxon>
    </lineage>
</organism>
<accession>A0A919L154</accession>
<dbReference type="AlphaFoldDB" id="A0A919L154"/>
<evidence type="ECO:0008006" key="4">
    <source>
        <dbReference type="Google" id="ProtNLM"/>
    </source>
</evidence>
<sequence>MSETAGTGHRTTGTPVVHESYSFACLRCGHGWEQSYEIEHHVDAQGKEFVVYTAEGRRVPSPLSQPTCDHCDGHVVRIMRPGRVSAVLDSMRYERVPAQGASGTGARRSGPWRTGSTDAAALSTGTRAAPVERAGRQPWHMSHLLRLLHVQRRTH</sequence>
<proteinExistence type="predicted"/>
<comment type="caution">
    <text evidence="2">The sequence shown here is derived from an EMBL/GenBank/DDBJ whole genome shotgun (WGS) entry which is preliminary data.</text>
</comment>
<dbReference type="EMBL" id="BNCD01000009">
    <property type="protein sequence ID" value="GHH80083.1"/>
    <property type="molecule type" value="Genomic_DNA"/>
</dbReference>
<reference evidence="2" key="1">
    <citation type="journal article" date="2014" name="Int. J. Syst. Evol. Microbiol.">
        <title>Complete genome sequence of Corynebacterium casei LMG S-19264T (=DSM 44701T), isolated from a smear-ripened cheese.</title>
        <authorList>
            <consortium name="US DOE Joint Genome Institute (JGI-PGF)"/>
            <person name="Walter F."/>
            <person name="Albersmeier A."/>
            <person name="Kalinowski J."/>
            <person name="Ruckert C."/>
        </authorList>
    </citation>
    <scope>NUCLEOTIDE SEQUENCE</scope>
    <source>
        <strain evidence="2">JCM 5069</strain>
    </source>
</reference>
<evidence type="ECO:0000313" key="2">
    <source>
        <dbReference type="EMBL" id="GHH80083.1"/>
    </source>
</evidence>
<keyword evidence="3" id="KW-1185">Reference proteome</keyword>
<name>A0A919L154_9ACTN</name>
<reference evidence="2" key="2">
    <citation type="submission" date="2020-09" db="EMBL/GenBank/DDBJ databases">
        <authorList>
            <person name="Sun Q."/>
            <person name="Ohkuma M."/>
        </authorList>
    </citation>
    <scope>NUCLEOTIDE SEQUENCE</scope>
    <source>
        <strain evidence="2">JCM 5069</strain>
    </source>
</reference>
<dbReference type="RefSeq" id="WP_189932904.1">
    <property type="nucleotide sequence ID" value="NZ_BNCD01000009.1"/>
</dbReference>
<evidence type="ECO:0000256" key="1">
    <source>
        <dbReference type="SAM" id="MobiDB-lite"/>
    </source>
</evidence>
<evidence type="ECO:0000313" key="3">
    <source>
        <dbReference type="Proteomes" id="UP000603708"/>
    </source>
</evidence>
<feature type="region of interest" description="Disordered" evidence="1">
    <location>
        <begin position="98"/>
        <end position="135"/>
    </location>
</feature>
<protein>
    <recommendedName>
        <fullName evidence="4">C2H2-type domain-containing protein</fullName>
    </recommendedName>
</protein>
<gene>
    <name evidence="2" type="ORF">GCM10018793_34360</name>
</gene>
<dbReference type="Proteomes" id="UP000603708">
    <property type="component" value="Unassembled WGS sequence"/>
</dbReference>